<dbReference type="CDD" id="cd07067">
    <property type="entry name" value="HP_PGM_like"/>
    <property type="match status" value="1"/>
</dbReference>
<name>A0A1Q9C0W9_SYMMI</name>
<gene>
    <name evidence="6" type="primary">iscS</name>
    <name evidence="6" type="ORF">AK812_SmicGene43490</name>
</gene>
<dbReference type="SUPFAM" id="SSF56059">
    <property type="entry name" value="Glutathione synthetase ATP-binding domain-like"/>
    <property type="match status" value="1"/>
</dbReference>
<dbReference type="GO" id="GO:0005524">
    <property type="term" value="F:ATP binding"/>
    <property type="evidence" value="ECO:0007669"/>
    <property type="project" value="InterPro"/>
</dbReference>
<evidence type="ECO:0000256" key="3">
    <source>
        <dbReference type="PIRSR" id="PIRSR613078-1"/>
    </source>
</evidence>
<feature type="binding site" evidence="4">
    <location>
        <position position="199"/>
    </location>
    <ligand>
        <name>substrate</name>
    </ligand>
</feature>
<dbReference type="SUPFAM" id="SSF53254">
    <property type="entry name" value="Phosphoglycerate mutase-like"/>
    <property type="match status" value="1"/>
</dbReference>
<feature type="binding site" evidence="4">
    <location>
        <position position="236"/>
    </location>
    <ligand>
        <name>substrate</name>
    </ligand>
</feature>
<dbReference type="InterPro" id="IPR013078">
    <property type="entry name" value="His_Pase_superF_clade-1"/>
</dbReference>
<dbReference type="InterPro" id="IPR029033">
    <property type="entry name" value="His_PPase_superfam"/>
</dbReference>
<comment type="similarity">
    <text evidence="2">Belongs to the class-V pyridoxal-phosphate-dependent aminotransferase family. NifS/IscS subfamily.</text>
</comment>
<evidence type="ECO:0000256" key="1">
    <source>
        <dbReference type="ARBA" id="ARBA00001933"/>
    </source>
</evidence>
<proteinExistence type="inferred from homology"/>
<dbReference type="SMART" id="SM00855">
    <property type="entry name" value="PGAM"/>
    <property type="match status" value="1"/>
</dbReference>
<dbReference type="Pfam" id="PF00300">
    <property type="entry name" value="His_Phos_1"/>
    <property type="match status" value="1"/>
</dbReference>
<organism evidence="6 7">
    <name type="scientific">Symbiodinium microadriaticum</name>
    <name type="common">Dinoflagellate</name>
    <name type="synonym">Zooxanthella microadriatica</name>
    <dbReference type="NCBI Taxonomy" id="2951"/>
    <lineage>
        <taxon>Eukaryota</taxon>
        <taxon>Sar</taxon>
        <taxon>Alveolata</taxon>
        <taxon>Dinophyceae</taxon>
        <taxon>Suessiales</taxon>
        <taxon>Symbiodiniaceae</taxon>
        <taxon>Symbiodinium</taxon>
    </lineage>
</organism>
<evidence type="ECO:0000313" key="6">
    <source>
        <dbReference type="EMBL" id="OLP76562.1"/>
    </source>
</evidence>
<feature type="active site" description="Proton donor/acceptor" evidence="3">
    <location>
        <position position="224"/>
    </location>
</feature>
<dbReference type="AlphaFoldDB" id="A0A1Q9C0W9"/>
<dbReference type="InterPro" id="IPR013815">
    <property type="entry name" value="ATP_grasp_subdomain_1"/>
</dbReference>
<dbReference type="Gene3D" id="3.30.1490.20">
    <property type="entry name" value="ATP-grasp fold, A domain"/>
    <property type="match status" value="1"/>
</dbReference>
<comment type="caution">
    <text evidence="6">The sequence shown here is derived from an EMBL/GenBank/DDBJ whole genome shotgun (WGS) entry which is preliminary data.</text>
</comment>
<dbReference type="InterPro" id="IPR015421">
    <property type="entry name" value="PyrdxlP-dep_Trfase_major"/>
</dbReference>
<protein>
    <submittedName>
        <fullName evidence="6">Cysteine desulfurase IscS</fullName>
    </submittedName>
</protein>
<sequence length="1094" mass="119055">MQVGDTIYLDYQAATPLDDRVFQVMQAAYATHFANPHAADHVLGWRAAAAIEKASAQIATLFGLQADDVVFTSGASEANAMALNAAKAISAQTGRNKVLIGSETGFELQPSAPAAPLTAAELQHLVQNGAVEFKRVLKKENPMLICVMRHGEALDDIEDCYGGIADFPLTDLGRDQARETAELLRSRSPSAIYSSPLKRAHETAQIIAGVLKLPEPKVIDDLQERNSYGVLSGVNKDKAKDVFGQVLAKLKEKPGYSKEAIPGCELWDDFVVRVTRALDLVVRDAEKNGHHSIGIVTHGKFSSALFEDVLKIKEPFDLKLSVNGNGGTVLDSTWPKLNGLERLCGIDAEALRILPFFAFEVADWDSNRKRVLRDLIDARLGPVVVVRSCAALEDANQNEPPGFFDSVLGVNTTASTELEKAIDRVCQSYLRRTDHNRLRHKVIVQTQLLRPKMSGVCSVSEDENAYLEVEYDDRCGRTDAVTSGMDVQRVHLSRCHVEMPVFWRKLRDAMALISENFAAPFFVEFAFDDAGALHVFQVRADRRPLLSAEGLTPSCHQMELAAASIESNGPLSVMADWNPMEMLGRDPKPLDVSLYDELLMSGAWADGRVSLGWHKPDMRQLTVELGGQPYVRLRESFRTLLPRGLPVGLVNALLEDRMKLLGSAPELHDKVEFRIMWSASPIDEETTRAHLLDRGFDVDGVNRLFVALKRVPSSVSSRIPAPVAQYRIAPHFANPHAADHVLGWRAAAAIEKASAQIATLFGLQADDVVFTSGASEANAMALNAAKAISAQTGRNKVLIGSADHGSIRNEADSSGLTVRHIPLDERGAPDTKRLRTMLSDDTALVSVVGVNNENGAIAELAEIATVCKTHSVLFHADLAQAPLALDIDLLDLDIPLATISAHKIYGPKGVGALLVGPGASEFVKPAVVGAGQQNGRRGGTMPTELIVGFGEACRLVLQNGESERTRVADIRSHFVQKLKEKQIATLVGDLNLRHPGNALMRFPGHSALDLLARLQPHIAASTQSACSSGTPEPSHVLRAMGHDKTFASECIRFSFGRFSDLNQENDLWMMQTRNLQKSGGVKPLAEPWYCGAST</sequence>
<dbReference type="Gene3D" id="3.40.50.1240">
    <property type="entry name" value="Phosphoglycerate mutase-like"/>
    <property type="match status" value="1"/>
</dbReference>
<reference evidence="6 7" key="1">
    <citation type="submission" date="2016-02" db="EMBL/GenBank/DDBJ databases">
        <title>Genome analysis of coral dinoflagellate symbionts highlights evolutionary adaptations to a symbiotic lifestyle.</title>
        <authorList>
            <person name="Aranda M."/>
            <person name="Li Y."/>
            <person name="Liew Y.J."/>
            <person name="Baumgarten S."/>
            <person name="Simakov O."/>
            <person name="Wilson M."/>
            <person name="Piel J."/>
            <person name="Ashoor H."/>
            <person name="Bougouffa S."/>
            <person name="Bajic V.B."/>
            <person name="Ryu T."/>
            <person name="Ravasi T."/>
            <person name="Bayer T."/>
            <person name="Micklem G."/>
            <person name="Kim H."/>
            <person name="Bhak J."/>
            <person name="Lajeunesse T.C."/>
            <person name="Voolstra C.R."/>
        </authorList>
    </citation>
    <scope>NUCLEOTIDE SEQUENCE [LARGE SCALE GENOMIC DNA]</scope>
    <source>
        <strain evidence="6 7">CCMP2467</strain>
    </source>
</reference>
<comment type="cofactor">
    <cofactor evidence="1">
        <name>pyridoxal 5'-phosphate</name>
        <dbReference type="ChEBI" id="CHEBI:597326"/>
    </cofactor>
</comment>
<dbReference type="Gene3D" id="1.10.260.50">
    <property type="match status" value="1"/>
</dbReference>
<dbReference type="PANTHER" id="PTHR11601">
    <property type="entry name" value="CYSTEINE DESULFURYLASE FAMILY MEMBER"/>
    <property type="match status" value="1"/>
</dbReference>
<dbReference type="EMBL" id="LSRX01001989">
    <property type="protein sequence ID" value="OLP76562.1"/>
    <property type="molecule type" value="Genomic_DNA"/>
</dbReference>
<evidence type="ECO:0000259" key="5">
    <source>
        <dbReference type="Pfam" id="PF00266"/>
    </source>
</evidence>
<dbReference type="Pfam" id="PF00266">
    <property type="entry name" value="Aminotran_5"/>
    <property type="match status" value="2"/>
</dbReference>
<dbReference type="OrthoDB" id="354304at2759"/>
<evidence type="ECO:0000256" key="4">
    <source>
        <dbReference type="PIRSR" id="PIRSR613078-2"/>
    </source>
</evidence>
<feature type="active site" description="Tele-phosphohistidine intermediate" evidence="3">
    <location>
        <position position="150"/>
    </location>
</feature>
<feature type="domain" description="Aminotransferase class V" evidence="5">
    <location>
        <begin position="7"/>
        <end position="125"/>
    </location>
</feature>
<dbReference type="PANTHER" id="PTHR11601:SF34">
    <property type="entry name" value="CYSTEINE DESULFURASE"/>
    <property type="match status" value="1"/>
</dbReference>
<evidence type="ECO:0000313" key="7">
    <source>
        <dbReference type="Proteomes" id="UP000186817"/>
    </source>
</evidence>
<dbReference type="InterPro" id="IPR015422">
    <property type="entry name" value="PyrdxlP-dep_Trfase_small"/>
</dbReference>
<dbReference type="Gene3D" id="3.90.1150.10">
    <property type="entry name" value="Aspartate Aminotransferase, domain 1"/>
    <property type="match status" value="2"/>
</dbReference>
<feature type="domain" description="Aminotransferase class V" evidence="5">
    <location>
        <begin position="731"/>
        <end position="1061"/>
    </location>
</feature>
<feature type="binding site" evidence="4">
    <location>
        <begin position="224"/>
        <end position="228"/>
    </location>
    <ligand>
        <name>substrate</name>
    </ligand>
</feature>
<dbReference type="Proteomes" id="UP000186817">
    <property type="component" value="Unassembled WGS sequence"/>
</dbReference>
<dbReference type="SUPFAM" id="SSF53383">
    <property type="entry name" value="PLP-dependent transferases"/>
    <property type="match status" value="2"/>
</dbReference>
<dbReference type="InterPro" id="IPR000192">
    <property type="entry name" value="Aminotrans_V_dom"/>
</dbReference>
<accession>A0A1Q9C0W9</accession>
<dbReference type="InterPro" id="IPR015424">
    <property type="entry name" value="PyrdxlP-dep_Trfase"/>
</dbReference>
<evidence type="ECO:0000256" key="2">
    <source>
        <dbReference type="ARBA" id="ARBA00006490"/>
    </source>
</evidence>
<dbReference type="Gene3D" id="3.40.640.10">
    <property type="entry name" value="Type I PLP-dependent aspartate aminotransferase-like (Major domain)"/>
    <property type="match status" value="2"/>
</dbReference>
<keyword evidence="7" id="KW-1185">Reference proteome</keyword>